<keyword evidence="4" id="KW-1185">Reference proteome</keyword>
<dbReference type="AlphaFoldDB" id="A0A0V0R619"/>
<evidence type="ECO:0000313" key="3">
    <source>
        <dbReference type="EMBL" id="KRX09934.1"/>
    </source>
</evidence>
<comment type="caution">
    <text evidence="3">The sequence shown here is derived from an EMBL/GenBank/DDBJ whole genome shotgun (WGS) entry which is preliminary data.</text>
</comment>
<dbReference type="OrthoDB" id="300641at2759"/>
<feature type="compositionally biased region" description="Basic residues" evidence="1">
    <location>
        <begin position="641"/>
        <end position="658"/>
    </location>
</feature>
<proteinExistence type="predicted"/>
<dbReference type="SUPFAM" id="SSF57184">
    <property type="entry name" value="Growth factor receptor domain"/>
    <property type="match status" value="1"/>
</dbReference>
<keyword evidence="2" id="KW-1133">Transmembrane helix</keyword>
<evidence type="ECO:0000256" key="2">
    <source>
        <dbReference type="SAM" id="Phobius"/>
    </source>
</evidence>
<feature type="region of interest" description="Disordered" evidence="1">
    <location>
        <begin position="640"/>
        <end position="699"/>
    </location>
</feature>
<gene>
    <name evidence="3" type="ORF">PPERSA_05326</name>
</gene>
<organism evidence="3 4">
    <name type="scientific">Pseudocohnilembus persalinus</name>
    <name type="common">Ciliate</name>
    <dbReference type="NCBI Taxonomy" id="266149"/>
    <lineage>
        <taxon>Eukaryota</taxon>
        <taxon>Sar</taxon>
        <taxon>Alveolata</taxon>
        <taxon>Ciliophora</taxon>
        <taxon>Intramacronucleata</taxon>
        <taxon>Oligohymenophorea</taxon>
        <taxon>Scuticociliatia</taxon>
        <taxon>Philasterida</taxon>
        <taxon>Pseudocohnilembidae</taxon>
        <taxon>Pseudocohnilembus</taxon>
    </lineage>
</organism>
<feature type="compositionally biased region" description="Low complexity" evidence="1">
    <location>
        <begin position="667"/>
        <end position="688"/>
    </location>
</feature>
<feature type="transmembrane region" description="Helical" evidence="2">
    <location>
        <begin position="511"/>
        <end position="531"/>
    </location>
</feature>
<accession>A0A0V0R619</accession>
<reference evidence="3 4" key="1">
    <citation type="journal article" date="2015" name="Sci. Rep.">
        <title>Genome of the facultative scuticociliatosis pathogen Pseudocohnilembus persalinus provides insight into its virulence through horizontal gene transfer.</title>
        <authorList>
            <person name="Xiong J."/>
            <person name="Wang G."/>
            <person name="Cheng J."/>
            <person name="Tian M."/>
            <person name="Pan X."/>
            <person name="Warren A."/>
            <person name="Jiang C."/>
            <person name="Yuan D."/>
            <person name="Miao W."/>
        </authorList>
    </citation>
    <scope>NUCLEOTIDE SEQUENCE [LARGE SCALE GENOMIC DNA]</scope>
    <source>
        <strain evidence="3">36N120E</strain>
    </source>
</reference>
<sequence>MNFDSLQLSQKFYANLIKSYDLVNNQEGEEFLIQILDCNGLKQCKKAFQAKGLSKYSLTNTNVENELFFAYISQNTNLQIFFGFLNESCNFSRGLISPAQPNDFTDEDFYFLQSISTKEYVYIVAQQYQYYNPSSLYLIIVDISDKNTYDIKAHVKLGTVIFKLNLFCIQAFSDKYLVIFGKDDNNQQQRIIIEPNGNEIWDNPKNEGIFMSLNYQLNYIQNKVIQIENTNKYSIVTGDAIQDIFTIYTFQYNGNGEIQDICLKTYQNQFENVEQAFFIALEFGVINANFMWIKGDNVQLNENGVGNKTIIFFANPQDCQLYRDQNDNIYNYKLKHFSRTHILHTYNNNQNVQLIVSSSLVDGNITQNTQAIKIYIDECHSKCIGCDGEPKKCIKCQKGNRQDLSENCDCLPGFHDNMGLYKKCIKCPHFFKNCINEKYCTECDYGYVLNEITHQCGKCAHGEIWNQFKKQCQKCFYYKKDCVFQCPENTVEKKFNTCVEKEYIEYQSYEYWLIIFGSICIIQQIIFFIFLDWKIKKIIKYEVQKQKEEVIKNYELMAEEEYQQKQKFAEPSVQQKDKQKLKENLSLLIMNQNLLKIIKKEYSQENQKDSQQLQQNQQEQIQTDNLKNTQSELNQEIQVEKKKKKLQNKKRMKKKKELKKIYNQQDSLSITINNNSNSKPKTNSNLKNIQMKTFKALKK</sequence>
<keyword evidence="2" id="KW-0472">Membrane</keyword>
<evidence type="ECO:0000313" key="4">
    <source>
        <dbReference type="Proteomes" id="UP000054937"/>
    </source>
</evidence>
<evidence type="ECO:0000256" key="1">
    <source>
        <dbReference type="SAM" id="MobiDB-lite"/>
    </source>
</evidence>
<dbReference type="InParanoid" id="A0A0V0R619"/>
<dbReference type="InterPro" id="IPR009030">
    <property type="entry name" value="Growth_fac_rcpt_cys_sf"/>
</dbReference>
<protein>
    <submittedName>
        <fullName evidence="3">Insulin-like growth factor binding protein, N-terminal</fullName>
    </submittedName>
</protein>
<dbReference type="Proteomes" id="UP000054937">
    <property type="component" value="Unassembled WGS sequence"/>
</dbReference>
<keyword evidence="2" id="KW-0812">Transmembrane</keyword>
<dbReference type="EMBL" id="LDAU01000042">
    <property type="protein sequence ID" value="KRX09934.1"/>
    <property type="molecule type" value="Genomic_DNA"/>
</dbReference>
<name>A0A0V0R619_PSEPJ</name>